<dbReference type="SUPFAM" id="SSF51395">
    <property type="entry name" value="FMN-linked oxidoreductases"/>
    <property type="match status" value="1"/>
</dbReference>
<keyword evidence="4" id="KW-1185">Reference proteome</keyword>
<dbReference type="PANTHER" id="PTHR43303">
    <property type="entry name" value="NADPH DEHYDROGENASE C23G7.10C-RELATED"/>
    <property type="match status" value="1"/>
</dbReference>
<dbReference type="PRINTS" id="PR00420">
    <property type="entry name" value="RNGMNOXGNASE"/>
</dbReference>
<dbReference type="NCBIfam" id="NF006101">
    <property type="entry name" value="PRK08255.1"/>
    <property type="match status" value="1"/>
</dbReference>
<dbReference type="Gene3D" id="3.30.9.20">
    <property type="match status" value="1"/>
</dbReference>
<dbReference type="Gene3D" id="3.50.50.60">
    <property type="entry name" value="FAD/NAD(P)-binding domain"/>
    <property type="match status" value="1"/>
</dbReference>
<name>A0A516IR18_9SPHN</name>
<dbReference type="CDD" id="cd02932">
    <property type="entry name" value="OYE_YqiM_FMN"/>
    <property type="match status" value="1"/>
</dbReference>
<feature type="domain" description="NADH:flavin oxidoreductase/NADH oxidase N-terminal" evidence="1">
    <location>
        <begin position="395"/>
        <end position="731"/>
    </location>
</feature>
<dbReference type="Pfam" id="PF00724">
    <property type="entry name" value="Oxidored_FMN"/>
    <property type="match status" value="1"/>
</dbReference>
<dbReference type="RefSeq" id="WP_147493806.1">
    <property type="nucleotide sequence ID" value="NZ_CP041659.1"/>
</dbReference>
<dbReference type="GO" id="GO:0010181">
    <property type="term" value="F:FMN binding"/>
    <property type="evidence" value="ECO:0007669"/>
    <property type="project" value="InterPro"/>
</dbReference>
<dbReference type="GO" id="GO:0071949">
    <property type="term" value="F:FAD binding"/>
    <property type="evidence" value="ECO:0007669"/>
    <property type="project" value="InterPro"/>
</dbReference>
<evidence type="ECO:0000259" key="2">
    <source>
        <dbReference type="Pfam" id="PF01494"/>
    </source>
</evidence>
<dbReference type="Proteomes" id="UP000321857">
    <property type="component" value="Chromosome"/>
</dbReference>
<dbReference type="InterPro" id="IPR013785">
    <property type="entry name" value="Aldolase_TIM"/>
</dbReference>
<dbReference type="PANTHER" id="PTHR43303:SF3">
    <property type="entry name" value="BLR3436 PROTEIN"/>
    <property type="match status" value="1"/>
</dbReference>
<evidence type="ECO:0000313" key="4">
    <source>
        <dbReference type="Proteomes" id="UP000321857"/>
    </source>
</evidence>
<feature type="domain" description="FAD-binding" evidence="2">
    <location>
        <begin position="85"/>
        <end position="320"/>
    </location>
</feature>
<accession>A0A516IR18</accession>
<dbReference type="InterPro" id="IPR001155">
    <property type="entry name" value="OxRdtase_FMN_N"/>
</dbReference>
<evidence type="ECO:0000259" key="1">
    <source>
        <dbReference type="Pfam" id="PF00724"/>
    </source>
</evidence>
<dbReference type="EMBL" id="CP041659">
    <property type="protein sequence ID" value="QDP19353.1"/>
    <property type="molecule type" value="Genomic_DNA"/>
</dbReference>
<evidence type="ECO:0000313" key="3">
    <source>
        <dbReference type="EMBL" id="QDP19353.1"/>
    </source>
</evidence>
<proteinExistence type="predicted"/>
<gene>
    <name evidence="3" type="ORF">FMM02_04855</name>
</gene>
<sequence>MKIACIGGGPGGLYFAISMKVRDPRHEVHLFERNAEGVTFGWGVVFSDQTLENLMANDPVSARVIADEFAHWDDIDVHVHGECVRSSGHGFIGIGRKRLLEILADRARVLGVEIHYERDCSVDPDHWADWDLVIAADGANSRFRQAHADHFGVDIEQRANRFIWLGTPKVFDAFTFAFEQTDAGWVWAHAYRFADDCSTFIVECSEKTWADLGFDRMDRSDAIALCERIFAKYLDGQPLLSNAAHLAGPAAWLRFPRITCERWHRDKLILLGDAAHTAHFSIGSGTKLALEDGIKLAEVLNRAGTDRRLALAEYQAERNLEVLKLQNSARNSTEWFETVDRYLQFEPWQFAYSLLTRSQRISHENLRLRDANWLAATEAKFWERASGEPRQAPPIFAPFKLRELTLSNRIVVSPMATYSAKDGTPNDFHLVHLGARAQGGAGLLFTEMTCVSPTARITPGCTGMWSEEHITAWRRITDFVHANSKAKICLQLGHSGAKGSTQLGWERMDAPLECGNWPLIAASDVRWSSGNQQPRPMTRADMDEVREQFVTSVGMAIEAGFDMIELHAAHGYLLSGFLTPLQNRRTDDYGGSLENRLRYPLEVFAAMREAWPADRPMSVRISATDWAGDQGVTPDEAVHIAEAFAQEGADLIDVSAGQTWADAKPVYGRLFQTPFSDKIRNEARLATMAVGNITDFDQANAILTAGRADLVALARPHLIDPMWTLRAAAELDYRDQWVPPPYLNGMAQLARLKQREAEAAAALRA</sequence>
<organism evidence="3 4">
    <name type="scientific">Sphingomonas xanthus</name>
    <dbReference type="NCBI Taxonomy" id="2594473"/>
    <lineage>
        <taxon>Bacteria</taxon>
        <taxon>Pseudomonadati</taxon>
        <taxon>Pseudomonadota</taxon>
        <taxon>Alphaproteobacteria</taxon>
        <taxon>Sphingomonadales</taxon>
        <taxon>Sphingomonadaceae</taxon>
        <taxon>Sphingomonas</taxon>
    </lineage>
</organism>
<dbReference type="Gene3D" id="3.20.20.70">
    <property type="entry name" value="Aldolase class I"/>
    <property type="match status" value="1"/>
</dbReference>
<dbReference type="GO" id="GO:0050661">
    <property type="term" value="F:NADP binding"/>
    <property type="evidence" value="ECO:0007669"/>
    <property type="project" value="InterPro"/>
</dbReference>
<dbReference type="InterPro" id="IPR036188">
    <property type="entry name" value="FAD/NAD-bd_sf"/>
</dbReference>
<protein>
    <submittedName>
        <fullName evidence="3">Bifunctional salicylyl-CoA 5-hydroxylase/oxidoreductase</fullName>
    </submittedName>
</protein>
<dbReference type="InterPro" id="IPR002938">
    <property type="entry name" value="FAD-bd"/>
</dbReference>
<dbReference type="GO" id="GO:0003959">
    <property type="term" value="F:NADPH dehydrogenase activity"/>
    <property type="evidence" value="ECO:0007669"/>
    <property type="project" value="InterPro"/>
</dbReference>
<dbReference type="KEGG" id="sxa:FMM02_04855"/>
<dbReference type="InterPro" id="IPR044152">
    <property type="entry name" value="YqjM-like"/>
</dbReference>
<dbReference type="Pfam" id="PF01494">
    <property type="entry name" value="FAD_binding_3"/>
    <property type="match status" value="1"/>
</dbReference>
<dbReference type="SUPFAM" id="SSF51905">
    <property type="entry name" value="FAD/NAD(P)-binding domain"/>
    <property type="match status" value="1"/>
</dbReference>
<dbReference type="AlphaFoldDB" id="A0A516IR18"/>
<dbReference type="OrthoDB" id="9804454at2"/>
<reference evidence="3 4" key="1">
    <citation type="submission" date="2019-07" db="EMBL/GenBank/DDBJ databases">
        <title>Sphingomonas AE3 Genome sequencing and assembly.</title>
        <authorList>
            <person name="Kim H."/>
        </authorList>
    </citation>
    <scope>NUCLEOTIDE SEQUENCE [LARGE SCALE GENOMIC DNA]</scope>
    <source>
        <strain evidence="3 4">AE3</strain>
    </source>
</reference>